<evidence type="ECO:0000256" key="6">
    <source>
        <dbReference type="ARBA" id="ARBA00023237"/>
    </source>
</evidence>
<keyword evidence="4 7" id="KW-0812">Transmembrane</keyword>
<dbReference type="InterPro" id="IPR008969">
    <property type="entry name" value="CarboxyPept-like_regulatory"/>
</dbReference>
<evidence type="ECO:0000256" key="1">
    <source>
        <dbReference type="ARBA" id="ARBA00004571"/>
    </source>
</evidence>
<name>A0A369A4A2_9FLAO</name>
<evidence type="ECO:0000256" key="5">
    <source>
        <dbReference type="ARBA" id="ARBA00023136"/>
    </source>
</evidence>
<evidence type="ECO:0000313" key="9">
    <source>
        <dbReference type="EMBL" id="RCX03993.1"/>
    </source>
</evidence>
<feature type="domain" description="TonB-dependent receptor plug" evidence="8">
    <location>
        <begin position="112"/>
        <end position="216"/>
    </location>
</feature>
<comment type="caution">
    <text evidence="9">The sequence shown here is derived from an EMBL/GenBank/DDBJ whole genome shotgun (WGS) entry which is preliminary data.</text>
</comment>
<organism evidence="9 10">
    <name type="scientific">Schleiferia thermophila</name>
    <dbReference type="NCBI Taxonomy" id="884107"/>
    <lineage>
        <taxon>Bacteria</taxon>
        <taxon>Pseudomonadati</taxon>
        <taxon>Bacteroidota</taxon>
        <taxon>Flavobacteriia</taxon>
        <taxon>Flavobacteriales</taxon>
        <taxon>Schleiferiaceae</taxon>
        <taxon>Schleiferia</taxon>
    </lineage>
</organism>
<dbReference type="PANTHER" id="PTHR30069:SF57">
    <property type="entry name" value="TONB-DEPENDENT RECEPTOR"/>
    <property type="match status" value="1"/>
</dbReference>
<evidence type="ECO:0000259" key="8">
    <source>
        <dbReference type="Pfam" id="PF07715"/>
    </source>
</evidence>
<sequence>MLSTISIFIAYAQPVLVNGLVTDGALPVQGAEISIEKLGLKGQSDANGKFQLRVNARESDLQMTVSKRGYLSETLIFTTLERDTVVNVTLTRLGEMIDEVVVSATLHPVSRSNVVAPVEVIHRRLTERISTSQIMDLLPALPGMRVQYSCNVCQAPGLQLNGLPGPYTMLLIDGLPMMGPLSSTYGLFALPTFLMSRVEVSRGPGAVLFGSEAIGGLINIFTPDPDVAPRFHLEQEVTTWGEFSTQAMVAYRKNRWRMLTGVSTHYFNNRVDHNGDGFMDLPLQKRLSTFFKVKYSDSWDGYFRYFYEDRLGGQMIGQHHNRVDGKAYVESIFTNRLEWIMKYTSPKYKPLSVWWSASTHDQNSVYGDEAFLARQYLANAQLLWRETKGFISYTGGAAARYQYYNDNTTATLLYTDDKKEEAPEVFLMPGLFADFNFKKQITGLNAGLRADYHPVHGLIPTYRMGLMVKGGNQSFRVQHGTGFRVVNLFAEEHAALSGAREVVVTSALKPERSIGTSVEWEYAKLNTDYSVRLTTGAFFNVFSNRILPDYDSDPQKIIFDNLSGSFHQAGLNIRCETSIGSHWYLSVGGTVQDLGVMDDEEEEDVIPPFVERYSIQTMTGYNSGRWRLDVSSFTYGPMRLPLAGELDPRPEYSPVFTHLNAQISFIINDRNRLTIGGRNLLDFVPWRGLPFLISRADDPFDSRVVFDNDGNPLPTPDNPYALTFDPEYAFTSLQGRRFFVQWHYSF</sequence>
<protein>
    <submittedName>
        <fullName evidence="9">Outer membrane receptor for ferrienterochelin and colicins</fullName>
    </submittedName>
</protein>
<keyword evidence="2 7" id="KW-0813">Transport</keyword>
<gene>
    <name evidence="9" type="ORF">DES35_102452</name>
</gene>
<reference evidence="9 10" key="1">
    <citation type="submission" date="2018-07" db="EMBL/GenBank/DDBJ databases">
        <title>Genomic Encyclopedia of Type Strains, Phase IV (KMG-IV): sequencing the most valuable type-strain genomes for metagenomic binning, comparative biology and taxonomic classification.</title>
        <authorList>
            <person name="Goeker M."/>
        </authorList>
    </citation>
    <scope>NUCLEOTIDE SEQUENCE [LARGE SCALE GENOMIC DNA]</scope>
    <source>
        <strain evidence="9 10">DSM 21410</strain>
    </source>
</reference>
<dbReference type="AlphaFoldDB" id="A0A369A4A2"/>
<dbReference type="GO" id="GO:0044718">
    <property type="term" value="P:siderophore transmembrane transport"/>
    <property type="evidence" value="ECO:0007669"/>
    <property type="project" value="TreeGrafter"/>
</dbReference>
<dbReference type="InterPro" id="IPR012910">
    <property type="entry name" value="Plug_dom"/>
</dbReference>
<dbReference type="SUPFAM" id="SSF49464">
    <property type="entry name" value="Carboxypeptidase regulatory domain-like"/>
    <property type="match status" value="1"/>
</dbReference>
<dbReference type="InterPro" id="IPR036942">
    <property type="entry name" value="Beta-barrel_TonB_sf"/>
</dbReference>
<evidence type="ECO:0000313" key="10">
    <source>
        <dbReference type="Proteomes" id="UP000253517"/>
    </source>
</evidence>
<keyword evidence="5 7" id="KW-0472">Membrane</keyword>
<keyword evidence="6 7" id="KW-0998">Cell outer membrane</keyword>
<dbReference type="EMBL" id="QPJS01000002">
    <property type="protein sequence ID" value="RCX03993.1"/>
    <property type="molecule type" value="Genomic_DNA"/>
</dbReference>
<proteinExistence type="inferred from homology"/>
<keyword evidence="3 7" id="KW-1134">Transmembrane beta strand</keyword>
<dbReference type="PROSITE" id="PS52016">
    <property type="entry name" value="TONB_DEPENDENT_REC_3"/>
    <property type="match status" value="1"/>
</dbReference>
<dbReference type="GO" id="GO:0009279">
    <property type="term" value="C:cell outer membrane"/>
    <property type="evidence" value="ECO:0007669"/>
    <property type="project" value="UniProtKB-SubCell"/>
</dbReference>
<dbReference type="InterPro" id="IPR037066">
    <property type="entry name" value="Plug_dom_sf"/>
</dbReference>
<accession>A0A369A4A2</accession>
<dbReference type="GO" id="GO:0015344">
    <property type="term" value="F:siderophore uptake transmembrane transporter activity"/>
    <property type="evidence" value="ECO:0007669"/>
    <property type="project" value="TreeGrafter"/>
</dbReference>
<dbReference type="Gene3D" id="2.170.130.10">
    <property type="entry name" value="TonB-dependent receptor, plug domain"/>
    <property type="match status" value="1"/>
</dbReference>
<evidence type="ECO:0000256" key="4">
    <source>
        <dbReference type="ARBA" id="ARBA00022692"/>
    </source>
</evidence>
<dbReference type="Pfam" id="PF07715">
    <property type="entry name" value="Plug"/>
    <property type="match status" value="1"/>
</dbReference>
<evidence type="ECO:0000256" key="3">
    <source>
        <dbReference type="ARBA" id="ARBA00022452"/>
    </source>
</evidence>
<keyword evidence="10" id="KW-1185">Reference proteome</keyword>
<dbReference type="Proteomes" id="UP000253517">
    <property type="component" value="Unassembled WGS sequence"/>
</dbReference>
<keyword evidence="9" id="KW-0675">Receptor</keyword>
<dbReference type="Gene3D" id="2.40.170.20">
    <property type="entry name" value="TonB-dependent receptor, beta-barrel domain"/>
    <property type="match status" value="1"/>
</dbReference>
<dbReference type="PANTHER" id="PTHR30069">
    <property type="entry name" value="TONB-DEPENDENT OUTER MEMBRANE RECEPTOR"/>
    <property type="match status" value="1"/>
</dbReference>
<dbReference type="Gene3D" id="2.60.40.1120">
    <property type="entry name" value="Carboxypeptidase-like, regulatory domain"/>
    <property type="match status" value="1"/>
</dbReference>
<dbReference type="SUPFAM" id="SSF56935">
    <property type="entry name" value="Porins"/>
    <property type="match status" value="1"/>
</dbReference>
<evidence type="ECO:0000256" key="7">
    <source>
        <dbReference type="PROSITE-ProRule" id="PRU01360"/>
    </source>
</evidence>
<evidence type="ECO:0000256" key="2">
    <source>
        <dbReference type="ARBA" id="ARBA00022448"/>
    </source>
</evidence>
<comment type="similarity">
    <text evidence="7">Belongs to the TonB-dependent receptor family.</text>
</comment>
<dbReference type="InterPro" id="IPR039426">
    <property type="entry name" value="TonB-dep_rcpt-like"/>
</dbReference>
<comment type="subcellular location">
    <subcellularLocation>
        <location evidence="1 7">Cell outer membrane</location>
        <topology evidence="1 7">Multi-pass membrane protein</topology>
    </subcellularLocation>
</comment>